<reference evidence="2 3" key="2">
    <citation type="submission" date="2019-09" db="EMBL/GenBank/DDBJ databases">
        <authorList>
            <person name="Jin C."/>
        </authorList>
    </citation>
    <scope>NUCLEOTIDE SEQUENCE [LARGE SCALE GENOMIC DNA]</scope>
    <source>
        <strain evidence="2 3">BN140078</strain>
    </source>
</reference>
<dbReference type="EMBL" id="VUOC01000004">
    <property type="protein sequence ID" value="KAA2240758.1"/>
    <property type="molecule type" value="Genomic_DNA"/>
</dbReference>
<gene>
    <name evidence="2" type="ORF">F0L74_31980</name>
</gene>
<reference evidence="2 3" key="1">
    <citation type="submission" date="2019-09" db="EMBL/GenBank/DDBJ databases">
        <title>Chitinophaga ginsengihumi sp. nov., isolated from soil of ginseng rhizosphere.</title>
        <authorList>
            <person name="Lee J."/>
        </authorList>
    </citation>
    <scope>NUCLEOTIDE SEQUENCE [LARGE SCALE GENOMIC DNA]</scope>
    <source>
        <strain evidence="2 3">BN140078</strain>
    </source>
</reference>
<evidence type="ECO:0000313" key="2">
    <source>
        <dbReference type="EMBL" id="KAA2240758.1"/>
    </source>
</evidence>
<organism evidence="2 3">
    <name type="scientific">Chitinophaga agrisoli</name>
    <dbReference type="NCBI Taxonomy" id="2607653"/>
    <lineage>
        <taxon>Bacteria</taxon>
        <taxon>Pseudomonadati</taxon>
        <taxon>Bacteroidota</taxon>
        <taxon>Chitinophagia</taxon>
        <taxon>Chitinophagales</taxon>
        <taxon>Chitinophagaceae</taxon>
        <taxon>Chitinophaga</taxon>
    </lineage>
</organism>
<dbReference type="InterPro" id="IPR012334">
    <property type="entry name" value="Pectin_lyas_fold"/>
</dbReference>
<sequence length="533" mass="57284">MQSLNCLLYCLTLLLWPLVQIHAQGNLSANNNRHSEDASLSGASRRTSQWVYQNGQGKLSYKTLERGDRIPDYSYAGYKGGGVAIPLLPVKITLSPAAGDNTDAIQQAIDAVSGMPLVNGSRGAVLLQPGIYDCERPLVIRASGVVLRGSGAGADGTVIRMTGNPHACITITGMVTAQPIGDAVRITDSYVPVNASSFTVNETGGLAPGDTIRITRPVTPAWVHFMGMDQLTRDGKQQTWISGDIVIDRVIKSITHNTITVGLPLTDNYDARYLNPPGVTVSKVTLRGGLFQTGIEDLRMAAPDQTGTINEAHHRAFTMKGVRDSWARNIEIQNTINSVSISDAKRITVERVRITHTMPTVGSAKPADLNGSGSQLLFNQCYIKGDNVFYFATGPKVSGPVVLLHCTFEGNGWIQPHQRWATVLLVDGCNVPDGGIDFMNRGAMGSGHGWAIGWAVAWNCKARSYLNQQPPGAANWVIGSQGAHQQRARPFDKTPLLEEGIYDAAGEAVTPNSLYLAQLAERLGAQAVKNVGY</sequence>
<keyword evidence="1" id="KW-0732">Signal</keyword>
<dbReference type="Gene3D" id="2.160.20.10">
    <property type="entry name" value="Single-stranded right-handed beta-helix, Pectin lyase-like"/>
    <property type="match status" value="1"/>
</dbReference>
<evidence type="ECO:0000313" key="3">
    <source>
        <dbReference type="Proteomes" id="UP000324611"/>
    </source>
</evidence>
<feature type="chain" id="PRO_5022969358" description="Pectate lyase-like protein" evidence="1">
    <location>
        <begin position="24"/>
        <end position="533"/>
    </location>
</feature>
<dbReference type="Proteomes" id="UP000324611">
    <property type="component" value="Unassembled WGS sequence"/>
</dbReference>
<accession>A0A5B2VQ06</accession>
<comment type="caution">
    <text evidence="2">The sequence shown here is derived from an EMBL/GenBank/DDBJ whole genome shotgun (WGS) entry which is preliminary data.</text>
</comment>
<dbReference type="AlphaFoldDB" id="A0A5B2VQ06"/>
<name>A0A5B2VQ06_9BACT</name>
<feature type="signal peptide" evidence="1">
    <location>
        <begin position="1"/>
        <end position="23"/>
    </location>
</feature>
<proteinExistence type="predicted"/>
<dbReference type="SUPFAM" id="SSF51126">
    <property type="entry name" value="Pectin lyase-like"/>
    <property type="match status" value="1"/>
</dbReference>
<protein>
    <recommendedName>
        <fullName evidence="4">Pectate lyase-like protein</fullName>
    </recommendedName>
</protein>
<dbReference type="InterPro" id="IPR011050">
    <property type="entry name" value="Pectin_lyase_fold/virulence"/>
</dbReference>
<keyword evidence="3" id="KW-1185">Reference proteome</keyword>
<evidence type="ECO:0000256" key="1">
    <source>
        <dbReference type="SAM" id="SignalP"/>
    </source>
</evidence>
<evidence type="ECO:0008006" key="4">
    <source>
        <dbReference type="Google" id="ProtNLM"/>
    </source>
</evidence>
<dbReference type="RefSeq" id="WP_149841936.1">
    <property type="nucleotide sequence ID" value="NZ_VUOC01000004.1"/>
</dbReference>